<name>A0ABQ8JL76_DERPT</name>
<evidence type="ECO:0000313" key="2">
    <source>
        <dbReference type="Proteomes" id="UP000887458"/>
    </source>
</evidence>
<keyword evidence="2" id="KW-1185">Reference proteome</keyword>
<reference evidence="1 2" key="2">
    <citation type="journal article" date="2022" name="Mol. Biol. Evol.">
        <title>Comparative Genomics Reveals Insights into the Divergent Evolution of Astigmatic Mites and Household Pest Adaptations.</title>
        <authorList>
            <person name="Xiong Q."/>
            <person name="Wan A.T."/>
            <person name="Liu X."/>
            <person name="Fung C.S."/>
            <person name="Xiao X."/>
            <person name="Malainual N."/>
            <person name="Hou J."/>
            <person name="Wang L."/>
            <person name="Wang M."/>
            <person name="Yang K.Y."/>
            <person name="Cui Y."/>
            <person name="Leung E.L."/>
            <person name="Nong W."/>
            <person name="Shin S.K."/>
            <person name="Au S.W."/>
            <person name="Jeong K.Y."/>
            <person name="Chew F.T."/>
            <person name="Hui J.H."/>
            <person name="Leung T.F."/>
            <person name="Tungtrongchitr A."/>
            <person name="Zhong N."/>
            <person name="Liu Z."/>
            <person name="Tsui S.K."/>
        </authorList>
    </citation>
    <scope>NUCLEOTIDE SEQUENCE [LARGE SCALE GENOMIC DNA]</scope>
    <source>
        <strain evidence="1">Derp</strain>
    </source>
</reference>
<organism evidence="1 2">
    <name type="scientific">Dermatophagoides pteronyssinus</name>
    <name type="common">European house dust mite</name>
    <dbReference type="NCBI Taxonomy" id="6956"/>
    <lineage>
        <taxon>Eukaryota</taxon>
        <taxon>Metazoa</taxon>
        <taxon>Ecdysozoa</taxon>
        <taxon>Arthropoda</taxon>
        <taxon>Chelicerata</taxon>
        <taxon>Arachnida</taxon>
        <taxon>Acari</taxon>
        <taxon>Acariformes</taxon>
        <taxon>Sarcoptiformes</taxon>
        <taxon>Astigmata</taxon>
        <taxon>Psoroptidia</taxon>
        <taxon>Analgoidea</taxon>
        <taxon>Pyroglyphidae</taxon>
        <taxon>Dermatophagoidinae</taxon>
        <taxon>Dermatophagoides</taxon>
    </lineage>
</organism>
<sequence length="135" mass="14714">MIVGYNELCDCRLTSSESRSDDPRPDDIEVADDEPCIFNEDKFSSNGLGVVCCAVATAVDKEVVEISPIEMSDGSCDDSREILFTEIVSNAEFDDDDDEVEDTECSSNDERVLCGADDFVDCGGVDDLPAMIRYG</sequence>
<protein>
    <submittedName>
        <fullName evidence="1">Uncharacterized protein</fullName>
    </submittedName>
</protein>
<evidence type="ECO:0000313" key="1">
    <source>
        <dbReference type="EMBL" id="KAH9423165.1"/>
    </source>
</evidence>
<comment type="caution">
    <text evidence="1">The sequence shown here is derived from an EMBL/GenBank/DDBJ whole genome shotgun (WGS) entry which is preliminary data.</text>
</comment>
<reference evidence="1 2" key="1">
    <citation type="journal article" date="2018" name="J. Allergy Clin. Immunol.">
        <title>High-quality assembly of Dermatophagoides pteronyssinus genome and transcriptome reveals a wide range of novel allergens.</title>
        <authorList>
            <person name="Liu X.Y."/>
            <person name="Yang K.Y."/>
            <person name="Wang M.Q."/>
            <person name="Kwok J.S."/>
            <person name="Zeng X."/>
            <person name="Yang Z."/>
            <person name="Xiao X.J."/>
            <person name="Lau C.P."/>
            <person name="Li Y."/>
            <person name="Huang Z.M."/>
            <person name="Ba J.G."/>
            <person name="Yim A.K."/>
            <person name="Ouyang C.Y."/>
            <person name="Ngai S.M."/>
            <person name="Chan T.F."/>
            <person name="Leung E.L."/>
            <person name="Liu L."/>
            <person name="Liu Z.G."/>
            <person name="Tsui S.K."/>
        </authorList>
    </citation>
    <scope>NUCLEOTIDE SEQUENCE [LARGE SCALE GENOMIC DNA]</scope>
    <source>
        <strain evidence="1">Derp</strain>
    </source>
</reference>
<dbReference type="EMBL" id="NJHN03000034">
    <property type="protein sequence ID" value="KAH9423165.1"/>
    <property type="molecule type" value="Genomic_DNA"/>
</dbReference>
<accession>A0ABQ8JL76</accession>
<proteinExistence type="predicted"/>
<dbReference type="Proteomes" id="UP000887458">
    <property type="component" value="Unassembled WGS sequence"/>
</dbReference>
<gene>
    <name evidence="1" type="ORF">DERP_007761</name>
</gene>